<evidence type="ECO:0000259" key="1">
    <source>
        <dbReference type="PROSITE" id="PS51186"/>
    </source>
</evidence>
<accession>A0A0R2CDV1</accession>
<dbReference type="InterPro" id="IPR045136">
    <property type="entry name" value="Iah1-like"/>
</dbReference>
<dbReference type="PANTHER" id="PTHR14209">
    <property type="entry name" value="ISOAMYL ACETATE-HYDROLYZING ESTERASE 1"/>
    <property type="match status" value="1"/>
</dbReference>
<reference evidence="2 3" key="1">
    <citation type="journal article" date="2015" name="Genome Announc.">
        <title>Expanding the biotechnology potential of lactobacilli through comparative genomics of 213 strains and associated genera.</title>
        <authorList>
            <person name="Sun Z."/>
            <person name="Harris H.M."/>
            <person name="McCann A."/>
            <person name="Guo C."/>
            <person name="Argimon S."/>
            <person name="Zhang W."/>
            <person name="Yang X."/>
            <person name="Jeffery I.B."/>
            <person name="Cooney J.C."/>
            <person name="Kagawa T.F."/>
            <person name="Liu W."/>
            <person name="Song Y."/>
            <person name="Salvetti E."/>
            <person name="Wrobel A."/>
            <person name="Rasinkangas P."/>
            <person name="Parkhill J."/>
            <person name="Rea M.C."/>
            <person name="O'Sullivan O."/>
            <person name="Ritari J."/>
            <person name="Douillard F.P."/>
            <person name="Paul Ross R."/>
            <person name="Yang R."/>
            <person name="Briner A.E."/>
            <person name="Felis G.E."/>
            <person name="de Vos W.M."/>
            <person name="Barrangou R."/>
            <person name="Klaenhammer T.R."/>
            <person name="Caufield P.W."/>
            <person name="Cui Y."/>
            <person name="Zhang H."/>
            <person name="O'Toole P.W."/>
        </authorList>
    </citation>
    <scope>NUCLEOTIDE SEQUENCE [LARGE SCALE GENOMIC DNA]</scope>
    <source>
        <strain evidence="2 3">DSM 20605</strain>
    </source>
</reference>
<dbReference type="Proteomes" id="UP000051576">
    <property type="component" value="Unassembled WGS sequence"/>
</dbReference>
<feature type="domain" description="N-acetyltransferase" evidence="1">
    <location>
        <begin position="187"/>
        <end position="277"/>
    </location>
</feature>
<dbReference type="SUPFAM" id="SSF52266">
    <property type="entry name" value="SGNH hydrolase"/>
    <property type="match status" value="1"/>
</dbReference>
<dbReference type="OrthoDB" id="388542at2"/>
<gene>
    <name evidence="2" type="ORF">FD21_GL001370</name>
</gene>
<dbReference type="eggNOG" id="COG2755">
    <property type="taxonomic scope" value="Bacteria"/>
</dbReference>
<dbReference type="PATRIC" id="fig|1133569.4.peg.1506"/>
<protein>
    <recommendedName>
        <fullName evidence="1">N-acetyltransferase domain-containing protein</fullName>
    </recommendedName>
</protein>
<dbReference type="Gene3D" id="3.40.630.30">
    <property type="match status" value="1"/>
</dbReference>
<dbReference type="InterPro" id="IPR016181">
    <property type="entry name" value="Acyl_CoA_acyltransferase"/>
</dbReference>
<dbReference type="eggNOG" id="COG0456">
    <property type="taxonomic scope" value="Bacteria"/>
</dbReference>
<dbReference type="CDD" id="cd04301">
    <property type="entry name" value="NAT_SF"/>
    <property type="match status" value="1"/>
</dbReference>
<dbReference type="EMBL" id="AYYX01000004">
    <property type="protein sequence ID" value="KRM89514.1"/>
    <property type="molecule type" value="Genomic_DNA"/>
</dbReference>
<keyword evidence="3" id="KW-1185">Reference proteome</keyword>
<name>A0A0R2CDV1_9LACO</name>
<dbReference type="Pfam" id="PF13472">
    <property type="entry name" value="Lipase_GDSL_2"/>
    <property type="match status" value="1"/>
</dbReference>
<comment type="caution">
    <text evidence="2">The sequence shown here is derived from an EMBL/GenBank/DDBJ whole genome shotgun (WGS) entry which is preliminary data.</text>
</comment>
<proteinExistence type="predicted"/>
<dbReference type="InterPro" id="IPR013830">
    <property type="entry name" value="SGNH_hydro"/>
</dbReference>
<dbReference type="PROSITE" id="PS51186">
    <property type="entry name" value="GNAT"/>
    <property type="match status" value="1"/>
</dbReference>
<sequence>MKILVTGDSLIARHEQLDQPMINHCLQQQLTWLEIVNTAISGSNSQDLLQNWRNFFPNNEFSAVFLLIGTNDLALHKQLPLKTFKTNLLQIVKRLKHYYPTASLCLITPPAVDENKQKWRNNQLIAQYSEIMLQIAAQNLIKGINLQEAMFAEESFPAITQGCLNDGLHFGLAGYQLLASLIKQQLLTTSSLISVSIASYRPQTDNDFQLLLAADPDLSQIKYYVANGNCFAARNQQNQLVGMIVINKLTKSQAEILNLSVIPSQRSRGIGRQLIKY</sequence>
<dbReference type="GO" id="GO:0016747">
    <property type="term" value="F:acyltransferase activity, transferring groups other than amino-acyl groups"/>
    <property type="evidence" value="ECO:0007669"/>
    <property type="project" value="InterPro"/>
</dbReference>
<dbReference type="AlphaFoldDB" id="A0A0R2CDV1"/>
<dbReference type="InterPro" id="IPR036514">
    <property type="entry name" value="SGNH_hydro_sf"/>
</dbReference>
<dbReference type="SUPFAM" id="SSF55729">
    <property type="entry name" value="Acyl-CoA N-acyltransferases (Nat)"/>
    <property type="match status" value="1"/>
</dbReference>
<dbReference type="STRING" id="1133569.FD21_GL001370"/>
<evidence type="ECO:0000313" key="3">
    <source>
        <dbReference type="Proteomes" id="UP000051576"/>
    </source>
</evidence>
<evidence type="ECO:0000313" key="2">
    <source>
        <dbReference type="EMBL" id="KRM89514.1"/>
    </source>
</evidence>
<dbReference type="PANTHER" id="PTHR14209:SF19">
    <property type="entry name" value="ISOAMYL ACETATE-HYDROLYZING ESTERASE 1 HOMOLOG"/>
    <property type="match status" value="1"/>
</dbReference>
<dbReference type="Gene3D" id="3.40.50.1110">
    <property type="entry name" value="SGNH hydrolase"/>
    <property type="match status" value="1"/>
</dbReference>
<dbReference type="Pfam" id="PF00583">
    <property type="entry name" value="Acetyltransf_1"/>
    <property type="match status" value="1"/>
</dbReference>
<dbReference type="InterPro" id="IPR000182">
    <property type="entry name" value="GNAT_dom"/>
</dbReference>
<dbReference type="RefSeq" id="WP_010579880.1">
    <property type="nucleotide sequence ID" value="NZ_AHYZ01000044.1"/>
</dbReference>
<organism evidence="2 3">
    <name type="scientific">Liquorilactobacillus vini DSM 20605</name>
    <dbReference type="NCBI Taxonomy" id="1133569"/>
    <lineage>
        <taxon>Bacteria</taxon>
        <taxon>Bacillati</taxon>
        <taxon>Bacillota</taxon>
        <taxon>Bacilli</taxon>
        <taxon>Lactobacillales</taxon>
        <taxon>Lactobacillaceae</taxon>
        <taxon>Liquorilactobacillus</taxon>
    </lineage>
</organism>